<comment type="caution">
    <text evidence="2">The sequence shown here is derived from an EMBL/GenBank/DDBJ whole genome shotgun (WGS) entry which is preliminary data.</text>
</comment>
<dbReference type="PANTHER" id="PTHR45080">
    <property type="entry name" value="CONTACTIN 5"/>
    <property type="match status" value="1"/>
</dbReference>
<dbReference type="InterPro" id="IPR003598">
    <property type="entry name" value="Ig_sub2"/>
</dbReference>
<evidence type="ECO:0000313" key="3">
    <source>
        <dbReference type="Proteomes" id="UP000683360"/>
    </source>
</evidence>
<dbReference type="GO" id="GO:0008046">
    <property type="term" value="F:axon guidance receptor activity"/>
    <property type="evidence" value="ECO:0007669"/>
    <property type="project" value="TreeGrafter"/>
</dbReference>
<dbReference type="InterPro" id="IPR007110">
    <property type="entry name" value="Ig-like_dom"/>
</dbReference>
<dbReference type="SMART" id="SM00408">
    <property type="entry name" value="IGc2"/>
    <property type="match status" value="2"/>
</dbReference>
<dbReference type="PANTHER" id="PTHR45080:SF34">
    <property type="entry name" value="MYOSIN LIGHT CHAIN KINASE, SMOOTH MUSCLE-LIKE"/>
    <property type="match status" value="1"/>
</dbReference>
<keyword evidence="3" id="KW-1185">Reference proteome</keyword>
<protein>
    <recommendedName>
        <fullName evidence="1">Ig-like domain-containing protein</fullName>
    </recommendedName>
</protein>
<dbReference type="InterPro" id="IPR036179">
    <property type="entry name" value="Ig-like_dom_sf"/>
</dbReference>
<dbReference type="GO" id="GO:0030424">
    <property type="term" value="C:axon"/>
    <property type="evidence" value="ECO:0007669"/>
    <property type="project" value="TreeGrafter"/>
</dbReference>
<name>A0A8S3U422_MYTED</name>
<dbReference type="InterPro" id="IPR013783">
    <property type="entry name" value="Ig-like_fold"/>
</dbReference>
<dbReference type="GO" id="GO:0007156">
    <property type="term" value="P:homophilic cell adhesion via plasma membrane adhesion molecules"/>
    <property type="evidence" value="ECO:0007669"/>
    <property type="project" value="TreeGrafter"/>
</dbReference>
<dbReference type="SMART" id="SM00409">
    <property type="entry name" value="IG"/>
    <property type="match status" value="2"/>
</dbReference>
<dbReference type="GO" id="GO:0005886">
    <property type="term" value="C:plasma membrane"/>
    <property type="evidence" value="ECO:0007669"/>
    <property type="project" value="TreeGrafter"/>
</dbReference>
<sequence length="209" mass="23587">MQKIFFTINNNFVDILQTTISKEYYVAIKGQDITLECKIKTELPNRDLSWLKGSNMLRSYRIEKYSGGSLSEPSLTIKNIDRNDAGYYTCKLENAFGHSAEVVELKILYNPYVYQSSDTIKVSTGDTVQLKCVHESYPDPSAVFWKRDGERLNVSVSKYNGSTINEPSLTIYNTELLDAGTYVCVVVNEIGTGYSSEIQLKIKGKISKN</sequence>
<gene>
    <name evidence="2" type="ORF">MEDL_51023</name>
</gene>
<dbReference type="InterPro" id="IPR050958">
    <property type="entry name" value="Cell_Adh-Cytoskel_Orgn"/>
</dbReference>
<proteinExistence type="predicted"/>
<dbReference type="Proteomes" id="UP000683360">
    <property type="component" value="Unassembled WGS sequence"/>
</dbReference>
<dbReference type="GO" id="GO:0050808">
    <property type="term" value="P:synapse organization"/>
    <property type="evidence" value="ECO:0007669"/>
    <property type="project" value="TreeGrafter"/>
</dbReference>
<dbReference type="AlphaFoldDB" id="A0A8S3U422"/>
<evidence type="ECO:0000313" key="2">
    <source>
        <dbReference type="EMBL" id="CAG2238632.1"/>
    </source>
</evidence>
<dbReference type="GO" id="GO:0043025">
    <property type="term" value="C:neuronal cell body"/>
    <property type="evidence" value="ECO:0007669"/>
    <property type="project" value="TreeGrafter"/>
</dbReference>
<dbReference type="PROSITE" id="PS50835">
    <property type="entry name" value="IG_LIKE"/>
    <property type="match status" value="2"/>
</dbReference>
<dbReference type="InterPro" id="IPR003599">
    <property type="entry name" value="Ig_sub"/>
</dbReference>
<feature type="domain" description="Ig-like" evidence="1">
    <location>
        <begin position="29"/>
        <end position="108"/>
    </location>
</feature>
<organism evidence="2 3">
    <name type="scientific">Mytilus edulis</name>
    <name type="common">Blue mussel</name>
    <dbReference type="NCBI Taxonomy" id="6550"/>
    <lineage>
        <taxon>Eukaryota</taxon>
        <taxon>Metazoa</taxon>
        <taxon>Spiralia</taxon>
        <taxon>Lophotrochozoa</taxon>
        <taxon>Mollusca</taxon>
        <taxon>Bivalvia</taxon>
        <taxon>Autobranchia</taxon>
        <taxon>Pteriomorphia</taxon>
        <taxon>Mytilida</taxon>
        <taxon>Mytiloidea</taxon>
        <taxon>Mytilidae</taxon>
        <taxon>Mytilinae</taxon>
        <taxon>Mytilus</taxon>
    </lineage>
</organism>
<evidence type="ECO:0000259" key="1">
    <source>
        <dbReference type="PROSITE" id="PS50835"/>
    </source>
</evidence>
<dbReference type="SUPFAM" id="SSF48726">
    <property type="entry name" value="Immunoglobulin"/>
    <property type="match status" value="2"/>
</dbReference>
<dbReference type="InterPro" id="IPR013098">
    <property type="entry name" value="Ig_I-set"/>
</dbReference>
<dbReference type="CDD" id="cd00096">
    <property type="entry name" value="Ig"/>
    <property type="match status" value="1"/>
</dbReference>
<dbReference type="OrthoDB" id="6157574at2759"/>
<reference evidence="2" key="1">
    <citation type="submission" date="2021-03" db="EMBL/GenBank/DDBJ databases">
        <authorList>
            <person name="Bekaert M."/>
        </authorList>
    </citation>
    <scope>NUCLEOTIDE SEQUENCE</scope>
</reference>
<dbReference type="EMBL" id="CAJPWZ010002462">
    <property type="protein sequence ID" value="CAG2238632.1"/>
    <property type="molecule type" value="Genomic_DNA"/>
</dbReference>
<feature type="domain" description="Ig-like" evidence="1">
    <location>
        <begin position="111"/>
        <end position="201"/>
    </location>
</feature>
<dbReference type="Pfam" id="PF13927">
    <property type="entry name" value="Ig_3"/>
    <property type="match status" value="1"/>
</dbReference>
<accession>A0A8S3U422</accession>
<dbReference type="Pfam" id="PF07679">
    <property type="entry name" value="I-set"/>
    <property type="match status" value="1"/>
</dbReference>
<dbReference type="Gene3D" id="2.60.40.10">
    <property type="entry name" value="Immunoglobulins"/>
    <property type="match status" value="2"/>
</dbReference>